<dbReference type="InParanoid" id="A0A7J8DNX4"/>
<evidence type="ECO:0000256" key="1">
    <source>
        <dbReference type="ARBA" id="ARBA00022737"/>
    </source>
</evidence>
<dbReference type="AlphaFoldDB" id="A0A7J8DNX4"/>
<evidence type="ECO:0000259" key="2">
    <source>
        <dbReference type="PROSITE" id="PS51377"/>
    </source>
</evidence>
<comment type="caution">
    <text evidence="3">The sequence shown here is derived from an EMBL/GenBank/DDBJ whole genome shotgun (WGS) entry which is preliminary data.</text>
</comment>
<dbReference type="Gene3D" id="1.10.510.10">
    <property type="entry name" value="Transferase(Phosphotransferase) domain 1"/>
    <property type="match status" value="1"/>
</dbReference>
<evidence type="ECO:0000313" key="3">
    <source>
        <dbReference type="EMBL" id="KAF6424924.1"/>
    </source>
</evidence>
<sequence length="103" mass="11151">MLIPLVHEQGMSPASVALASALQARTKLCQEEIWSLWFLAAQRLLEDLSEGSSDYVVCPWSTLLSVFGSVSFQGHVSHAEAARLKAPGRLQQQSSKSSPVQLG</sequence>
<keyword evidence="1" id="KW-0677">Repeat</keyword>
<dbReference type="PROSITE" id="PS51377">
    <property type="entry name" value="KIND"/>
    <property type="match status" value="1"/>
</dbReference>
<dbReference type="EMBL" id="JACASF010000017">
    <property type="protein sequence ID" value="KAF6424924.1"/>
    <property type="molecule type" value="Genomic_DNA"/>
</dbReference>
<name>A0A7J8DNX4_MOLMO</name>
<reference evidence="3 4" key="1">
    <citation type="journal article" date="2020" name="Nature">
        <title>Six reference-quality genomes reveal evolution of bat adaptations.</title>
        <authorList>
            <person name="Jebb D."/>
            <person name="Huang Z."/>
            <person name="Pippel M."/>
            <person name="Hughes G.M."/>
            <person name="Lavrichenko K."/>
            <person name="Devanna P."/>
            <person name="Winkler S."/>
            <person name="Jermiin L.S."/>
            <person name="Skirmuntt E.C."/>
            <person name="Katzourakis A."/>
            <person name="Burkitt-Gray L."/>
            <person name="Ray D.A."/>
            <person name="Sullivan K.A.M."/>
            <person name="Roscito J.G."/>
            <person name="Kirilenko B.M."/>
            <person name="Davalos L.M."/>
            <person name="Corthals A.P."/>
            <person name="Power M.L."/>
            <person name="Jones G."/>
            <person name="Ransome R.D."/>
            <person name="Dechmann D.K.N."/>
            <person name="Locatelli A.G."/>
            <person name="Puechmaille S.J."/>
            <person name="Fedrigo O."/>
            <person name="Jarvis E.D."/>
            <person name="Hiller M."/>
            <person name="Vernes S.C."/>
            <person name="Myers E.W."/>
            <person name="Teeling E.C."/>
        </authorList>
    </citation>
    <scope>NUCLEOTIDE SEQUENCE [LARGE SCALE GENOMIC DNA]</scope>
    <source>
        <strain evidence="3">MMolMol1</strain>
        <tissue evidence="3">Muscle</tissue>
    </source>
</reference>
<dbReference type="PANTHER" id="PTHR46900:SF4">
    <property type="entry name" value="FERM AND PDZ DOMAIN CONTAINING 2"/>
    <property type="match status" value="1"/>
</dbReference>
<organism evidence="3 4">
    <name type="scientific">Molossus molossus</name>
    <name type="common">Pallas' mastiff bat</name>
    <name type="synonym">Vespertilio molossus</name>
    <dbReference type="NCBI Taxonomy" id="27622"/>
    <lineage>
        <taxon>Eukaryota</taxon>
        <taxon>Metazoa</taxon>
        <taxon>Chordata</taxon>
        <taxon>Craniata</taxon>
        <taxon>Vertebrata</taxon>
        <taxon>Euteleostomi</taxon>
        <taxon>Mammalia</taxon>
        <taxon>Eutheria</taxon>
        <taxon>Laurasiatheria</taxon>
        <taxon>Chiroptera</taxon>
        <taxon>Yangochiroptera</taxon>
        <taxon>Molossidae</taxon>
        <taxon>Molossus</taxon>
    </lineage>
</organism>
<gene>
    <name evidence="3" type="ORF">HJG59_005322</name>
</gene>
<proteinExistence type="predicted"/>
<dbReference type="InterPro" id="IPR011019">
    <property type="entry name" value="KIND_dom"/>
</dbReference>
<dbReference type="InterPro" id="IPR052074">
    <property type="entry name" value="NonRcpt_TyrProt_Phosphatase"/>
</dbReference>
<feature type="domain" description="KIND" evidence="2">
    <location>
        <begin position="16"/>
        <end position="103"/>
    </location>
</feature>
<protein>
    <submittedName>
        <fullName evidence="3">FERM and PDZ domain containing 2</fullName>
    </submittedName>
</protein>
<keyword evidence="4" id="KW-1185">Reference proteome</keyword>
<dbReference type="PANTHER" id="PTHR46900">
    <property type="entry name" value="TYROSINE-PROTEIN PHOSPHATASE NON-RECEPTOR TYPE 13"/>
    <property type="match status" value="1"/>
</dbReference>
<accession>A0A7J8DNX4</accession>
<dbReference type="Proteomes" id="UP000550707">
    <property type="component" value="Unassembled WGS sequence"/>
</dbReference>
<evidence type="ECO:0000313" key="4">
    <source>
        <dbReference type="Proteomes" id="UP000550707"/>
    </source>
</evidence>